<accession>A0ABM8PLA8</accession>
<comment type="caution">
    <text evidence="7">The sequence shown here is derived from an EMBL/GenBank/DDBJ whole genome shotgun (WGS) entry which is preliminary data.</text>
</comment>
<dbReference type="InterPro" id="IPR032710">
    <property type="entry name" value="NTF2-like_dom_sf"/>
</dbReference>
<protein>
    <submittedName>
        <fullName evidence="7">Conjugal transfer protein TrbF</fullName>
    </submittedName>
</protein>
<organism evidence="7 8">
    <name type="scientific">Pseudorhizobium endolithicum</name>
    <dbReference type="NCBI Taxonomy" id="1191678"/>
    <lineage>
        <taxon>Bacteria</taxon>
        <taxon>Pseudomonadati</taxon>
        <taxon>Pseudomonadota</taxon>
        <taxon>Alphaproteobacteria</taxon>
        <taxon>Hyphomicrobiales</taxon>
        <taxon>Rhizobiaceae</taxon>
        <taxon>Rhizobium/Agrobacterium group</taxon>
        <taxon>Pseudorhizobium</taxon>
    </lineage>
</organism>
<sequence>MSHGHERAPENPYLAARQEWTERYGSYVRAAAAWQIVGILSLAMAVIGFGFALYLSLQVKLVPYIVEVDKLGTAVAAGYPEQIDYADERVVRATLGSFITSFRSVTPDAVVQKQHIDRTYAFLRAADPSTEKINAWFRGDSPFEKARIATVAIEVSNIVSLSKQTYQIDWTEYERDRKGKQIGTRRFRAIATVALTTPQDEATIRLNPIGLYVRDFDWTAQL</sequence>
<dbReference type="InterPro" id="IPR035658">
    <property type="entry name" value="TrbF"/>
</dbReference>
<dbReference type="NCBIfam" id="NF010410">
    <property type="entry name" value="PRK13836.1"/>
    <property type="match status" value="1"/>
</dbReference>
<evidence type="ECO:0000313" key="8">
    <source>
        <dbReference type="Proteomes" id="UP000606921"/>
    </source>
</evidence>
<reference evidence="7 8" key="1">
    <citation type="submission" date="2020-11" db="EMBL/GenBank/DDBJ databases">
        <authorList>
            <person name="Lassalle F."/>
        </authorList>
    </citation>
    <scope>NUCLEOTIDE SEQUENCE [LARGE SCALE GENOMIC DNA]</scope>
    <source>
        <strain evidence="7 8">JC140</strain>
    </source>
</reference>
<evidence type="ECO:0000313" key="7">
    <source>
        <dbReference type="EMBL" id="CAD7036213.1"/>
    </source>
</evidence>
<feature type="transmembrane region" description="Helical" evidence="5">
    <location>
        <begin position="32"/>
        <end position="55"/>
    </location>
</feature>
<dbReference type="SUPFAM" id="SSF54427">
    <property type="entry name" value="NTF2-like"/>
    <property type="match status" value="1"/>
</dbReference>
<dbReference type="RefSeq" id="WP_142592519.1">
    <property type="nucleotide sequence ID" value="NZ_CABFWF030000011.1"/>
</dbReference>
<evidence type="ECO:0000259" key="6">
    <source>
        <dbReference type="Pfam" id="PF04335"/>
    </source>
</evidence>
<dbReference type="EMBL" id="CABFWF030000011">
    <property type="protein sequence ID" value="CAD7036213.1"/>
    <property type="molecule type" value="Genomic_DNA"/>
</dbReference>
<evidence type="ECO:0000256" key="5">
    <source>
        <dbReference type="SAM" id="Phobius"/>
    </source>
</evidence>
<proteinExistence type="predicted"/>
<dbReference type="CDD" id="cd16425">
    <property type="entry name" value="TrbF"/>
    <property type="match status" value="1"/>
</dbReference>
<evidence type="ECO:0000256" key="2">
    <source>
        <dbReference type="ARBA" id="ARBA00022692"/>
    </source>
</evidence>
<evidence type="ECO:0000256" key="3">
    <source>
        <dbReference type="ARBA" id="ARBA00022989"/>
    </source>
</evidence>
<evidence type="ECO:0000256" key="1">
    <source>
        <dbReference type="ARBA" id="ARBA00004162"/>
    </source>
</evidence>
<evidence type="ECO:0000256" key="4">
    <source>
        <dbReference type="ARBA" id="ARBA00023136"/>
    </source>
</evidence>
<dbReference type="Pfam" id="PF04335">
    <property type="entry name" value="VirB8"/>
    <property type="match status" value="1"/>
</dbReference>
<keyword evidence="4 5" id="KW-0472">Membrane</keyword>
<keyword evidence="2 5" id="KW-0812">Transmembrane</keyword>
<feature type="domain" description="Bacterial virulence protein VirB8" evidence="6">
    <location>
        <begin position="16"/>
        <end position="219"/>
    </location>
</feature>
<keyword evidence="3 5" id="KW-1133">Transmembrane helix</keyword>
<name>A0ABM8PLA8_9HYPH</name>
<dbReference type="Gene3D" id="3.10.450.230">
    <property type="entry name" value="VirB8 protein"/>
    <property type="match status" value="1"/>
</dbReference>
<comment type="subcellular location">
    <subcellularLocation>
        <location evidence="1">Cell membrane</location>
        <topology evidence="1">Single-pass membrane protein</topology>
    </subcellularLocation>
</comment>
<gene>
    <name evidence="7" type="ORF">REJC140_03507</name>
</gene>
<dbReference type="InterPro" id="IPR007430">
    <property type="entry name" value="VirB8"/>
</dbReference>
<keyword evidence="8" id="KW-1185">Reference proteome</keyword>
<dbReference type="Proteomes" id="UP000606921">
    <property type="component" value="Unassembled WGS sequence"/>
</dbReference>